<dbReference type="AlphaFoldDB" id="A0A7G9WAP9"/>
<dbReference type="KEGG" id="acae:HYG86_13815"/>
<dbReference type="InterPro" id="IPR007359">
    <property type="entry name" value="SigmaE_reg_RseC_MucC"/>
</dbReference>
<dbReference type="RefSeq" id="WP_213166167.1">
    <property type="nucleotide sequence ID" value="NZ_CP058559.1"/>
</dbReference>
<feature type="transmembrane region" description="Helical" evidence="1">
    <location>
        <begin position="69"/>
        <end position="89"/>
    </location>
</feature>
<evidence type="ECO:0000313" key="3">
    <source>
        <dbReference type="Proteomes" id="UP000516160"/>
    </source>
</evidence>
<dbReference type="PANTHER" id="PTHR35867">
    <property type="entry name" value="PROTEIN RSEC"/>
    <property type="match status" value="1"/>
</dbReference>
<feature type="transmembrane region" description="Helical" evidence="1">
    <location>
        <begin position="101"/>
        <end position="118"/>
    </location>
</feature>
<dbReference type="Proteomes" id="UP000516160">
    <property type="component" value="Chromosome"/>
</dbReference>
<proteinExistence type="predicted"/>
<keyword evidence="1" id="KW-0472">Membrane</keyword>
<keyword evidence="3" id="KW-1185">Reference proteome</keyword>
<dbReference type="InterPro" id="IPR026268">
    <property type="entry name" value="RseC"/>
</dbReference>
<dbReference type="Pfam" id="PF04246">
    <property type="entry name" value="RseC_MucC"/>
    <property type="match status" value="1"/>
</dbReference>
<accession>A0A7G9WAP9</accession>
<keyword evidence="1" id="KW-0812">Transmembrane</keyword>
<keyword evidence="1" id="KW-1133">Transmembrane helix</keyword>
<evidence type="ECO:0000313" key="2">
    <source>
        <dbReference type="EMBL" id="QNO15761.1"/>
    </source>
</evidence>
<name>A0A7G9WAP9_ALKCA</name>
<evidence type="ECO:0000256" key="1">
    <source>
        <dbReference type="SAM" id="Phobius"/>
    </source>
</evidence>
<protein>
    <submittedName>
        <fullName evidence="2">SoxR reducing system RseC family protein</fullName>
    </submittedName>
</protein>
<dbReference type="PIRSF" id="PIRSF004923">
    <property type="entry name" value="RseC"/>
    <property type="match status" value="1"/>
</dbReference>
<dbReference type="EMBL" id="CP058559">
    <property type="protein sequence ID" value="QNO15761.1"/>
    <property type="molecule type" value="Genomic_DNA"/>
</dbReference>
<reference evidence="2 3" key="1">
    <citation type="submission" date="2020-07" db="EMBL/GenBank/DDBJ databases">
        <title>Alkalicella. sp. LB2 genome.</title>
        <authorList>
            <person name="Postec A."/>
            <person name="Quemeneur M."/>
        </authorList>
    </citation>
    <scope>NUCLEOTIDE SEQUENCE [LARGE SCALE GENOMIC DNA]</scope>
    <source>
        <strain evidence="2 3">LB2</strain>
    </source>
</reference>
<sequence>MKQVGIITNLEGELAEVEVQRHTACKKCGGCGLGTKNSNKVKVKNPVNAEIGNKVYIDMADIGVLKAAAIMYMIPLAALVIGFMFSYYGAQHFGYVDTKELWGLGFGFAFLIGSFILIRKFEPKLSLNTLYGPKILRVIGDEEIIEE</sequence>
<organism evidence="2 3">
    <name type="scientific">Alkalicella caledoniensis</name>
    <dbReference type="NCBI Taxonomy" id="2731377"/>
    <lineage>
        <taxon>Bacteria</taxon>
        <taxon>Bacillati</taxon>
        <taxon>Bacillota</taxon>
        <taxon>Clostridia</taxon>
        <taxon>Eubacteriales</taxon>
        <taxon>Proteinivoracaceae</taxon>
        <taxon>Alkalicella</taxon>
    </lineage>
</organism>
<dbReference type="PANTHER" id="PTHR35867:SF1">
    <property type="entry name" value="PROTEIN RSEC"/>
    <property type="match status" value="1"/>
</dbReference>
<gene>
    <name evidence="2" type="ORF">HYG86_13815</name>
</gene>